<dbReference type="VEuPathDB" id="FungiDB:Z517_00030"/>
<accession>A0A0D2FDD2</accession>
<protein>
    <submittedName>
        <fullName evidence="2">Uncharacterized protein</fullName>
    </submittedName>
</protein>
<evidence type="ECO:0000313" key="3">
    <source>
        <dbReference type="Proteomes" id="UP000053029"/>
    </source>
</evidence>
<feature type="compositionally biased region" description="Basic and acidic residues" evidence="1">
    <location>
        <begin position="1"/>
        <end position="16"/>
    </location>
</feature>
<name>A0A0D2FDD2_9EURO</name>
<gene>
    <name evidence="2" type="ORF">Z517_00030</name>
</gene>
<proteinExistence type="predicted"/>
<dbReference type="OrthoDB" id="4160229at2759"/>
<dbReference type="HOGENOM" id="CLU_177929_0_0_1"/>
<evidence type="ECO:0000256" key="1">
    <source>
        <dbReference type="SAM" id="MobiDB-lite"/>
    </source>
</evidence>
<evidence type="ECO:0000313" key="2">
    <source>
        <dbReference type="EMBL" id="KIW84642.1"/>
    </source>
</evidence>
<keyword evidence="3" id="KW-1185">Reference proteome</keyword>
<dbReference type="GeneID" id="25299520"/>
<dbReference type="RefSeq" id="XP_013288450.1">
    <property type="nucleotide sequence ID" value="XM_013432996.1"/>
</dbReference>
<dbReference type="AlphaFoldDB" id="A0A0D2FDD2"/>
<dbReference type="Proteomes" id="UP000053029">
    <property type="component" value="Unassembled WGS sequence"/>
</dbReference>
<dbReference type="EMBL" id="KN846969">
    <property type="protein sequence ID" value="KIW84642.1"/>
    <property type="molecule type" value="Genomic_DNA"/>
</dbReference>
<feature type="region of interest" description="Disordered" evidence="1">
    <location>
        <begin position="1"/>
        <end position="26"/>
    </location>
</feature>
<reference evidence="2 3" key="1">
    <citation type="submission" date="2015-01" db="EMBL/GenBank/DDBJ databases">
        <title>The Genome Sequence of Fonsecaea pedrosoi CBS 271.37.</title>
        <authorList>
            <consortium name="The Broad Institute Genomics Platform"/>
            <person name="Cuomo C."/>
            <person name="de Hoog S."/>
            <person name="Gorbushina A."/>
            <person name="Stielow B."/>
            <person name="Teixiera M."/>
            <person name="Abouelleil A."/>
            <person name="Chapman S.B."/>
            <person name="Priest M."/>
            <person name="Young S.K."/>
            <person name="Wortman J."/>
            <person name="Nusbaum C."/>
            <person name="Birren B."/>
        </authorList>
    </citation>
    <scope>NUCLEOTIDE SEQUENCE [LARGE SCALE GENOMIC DNA]</scope>
    <source>
        <strain evidence="2 3">CBS 271.37</strain>
    </source>
</reference>
<organism evidence="2 3">
    <name type="scientific">Fonsecaea pedrosoi CBS 271.37</name>
    <dbReference type="NCBI Taxonomy" id="1442368"/>
    <lineage>
        <taxon>Eukaryota</taxon>
        <taxon>Fungi</taxon>
        <taxon>Dikarya</taxon>
        <taxon>Ascomycota</taxon>
        <taxon>Pezizomycotina</taxon>
        <taxon>Eurotiomycetes</taxon>
        <taxon>Chaetothyriomycetidae</taxon>
        <taxon>Chaetothyriales</taxon>
        <taxon>Herpotrichiellaceae</taxon>
        <taxon>Fonsecaea</taxon>
    </lineage>
</organism>
<sequence length="87" mass="9776">MAGDEKKKRELLKGPLEKSQQCPKVPASRTTIYFAQPQTQNQRVTVFDSSITSEPFLDSVVLENLRKKQQMENETKGVGVGHNTTAR</sequence>